<comment type="caution">
    <text evidence="1">The sequence shown here is derived from an EMBL/GenBank/DDBJ whole genome shotgun (WGS) entry which is preliminary data.</text>
</comment>
<proteinExistence type="predicted"/>
<gene>
    <name evidence="1" type="ORF">HPB49_005999</name>
</gene>
<name>A0ACB8D2V7_DERSI</name>
<sequence length="463" mass="50973">MDAAEASTSKAVQGKRKIYLEPDVRCHPPRTTKWRAKAFLQPEDSAELADSGSASQAPAEADGLAQTSSERTGCLHVSSVPQDEYQGPNSDGNDSFDLDEDKTSSDDADMCNDEVPEDDWNTLSQTTLPNSVLTVAEALLSILTYSVSAGLNWNQLEDLVKLVNFLLGDKVIPCSRHILRKMWASSSSVQHHFFCSACKSYAGEPAVLDITCSNCGENVCVSNFKKSNFFSTLNVKKQLEDLLRSESIAKALFDQLSSRGDASCMKDITDGALLKKCRKHWEWTDITITVNTDGARVFNSSKDSLWPIQFVVNELPIFLRWSNVLLGGLWFGRGHPDMQVFFGTFVKELKEMGPVVWRCGSHVLKSVVRVVCVCVDAPARALILQMKQFNGHYGCSFCLERGTFLDGVPLGRSRLGTRPRNKRDLEAGARASPTAARSAYYGGVVQPDATPTPGVRCAQRIRL</sequence>
<evidence type="ECO:0000313" key="2">
    <source>
        <dbReference type="Proteomes" id="UP000821865"/>
    </source>
</evidence>
<evidence type="ECO:0000313" key="1">
    <source>
        <dbReference type="EMBL" id="KAH7958860.1"/>
    </source>
</evidence>
<keyword evidence="2" id="KW-1185">Reference proteome</keyword>
<protein>
    <submittedName>
        <fullName evidence="1">Uncharacterized protein</fullName>
    </submittedName>
</protein>
<organism evidence="1 2">
    <name type="scientific">Dermacentor silvarum</name>
    <name type="common">Tick</name>
    <dbReference type="NCBI Taxonomy" id="543639"/>
    <lineage>
        <taxon>Eukaryota</taxon>
        <taxon>Metazoa</taxon>
        <taxon>Ecdysozoa</taxon>
        <taxon>Arthropoda</taxon>
        <taxon>Chelicerata</taxon>
        <taxon>Arachnida</taxon>
        <taxon>Acari</taxon>
        <taxon>Parasitiformes</taxon>
        <taxon>Ixodida</taxon>
        <taxon>Ixodoidea</taxon>
        <taxon>Ixodidae</taxon>
        <taxon>Rhipicephalinae</taxon>
        <taxon>Dermacentor</taxon>
    </lineage>
</organism>
<accession>A0ACB8D2V7</accession>
<reference evidence="1" key="1">
    <citation type="submission" date="2020-05" db="EMBL/GenBank/DDBJ databases">
        <title>Large-scale comparative analyses of tick genomes elucidate their genetic diversity and vector capacities.</title>
        <authorList>
            <person name="Jia N."/>
            <person name="Wang J."/>
            <person name="Shi W."/>
            <person name="Du L."/>
            <person name="Sun Y."/>
            <person name="Zhan W."/>
            <person name="Jiang J."/>
            <person name="Wang Q."/>
            <person name="Zhang B."/>
            <person name="Ji P."/>
            <person name="Sakyi L.B."/>
            <person name="Cui X."/>
            <person name="Yuan T."/>
            <person name="Jiang B."/>
            <person name="Yang W."/>
            <person name="Lam T.T.-Y."/>
            <person name="Chang Q."/>
            <person name="Ding S."/>
            <person name="Wang X."/>
            <person name="Zhu J."/>
            <person name="Ruan X."/>
            <person name="Zhao L."/>
            <person name="Wei J."/>
            <person name="Que T."/>
            <person name="Du C."/>
            <person name="Cheng J."/>
            <person name="Dai P."/>
            <person name="Han X."/>
            <person name="Huang E."/>
            <person name="Gao Y."/>
            <person name="Liu J."/>
            <person name="Shao H."/>
            <person name="Ye R."/>
            <person name="Li L."/>
            <person name="Wei W."/>
            <person name="Wang X."/>
            <person name="Wang C."/>
            <person name="Yang T."/>
            <person name="Huo Q."/>
            <person name="Li W."/>
            <person name="Guo W."/>
            <person name="Chen H."/>
            <person name="Zhou L."/>
            <person name="Ni X."/>
            <person name="Tian J."/>
            <person name="Zhou Y."/>
            <person name="Sheng Y."/>
            <person name="Liu T."/>
            <person name="Pan Y."/>
            <person name="Xia L."/>
            <person name="Li J."/>
            <person name="Zhao F."/>
            <person name="Cao W."/>
        </authorList>
    </citation>
    <scope>NUCLEOTIDE SEQUENCE</scope>
    <source>
        <strain evidence="1">Dsil-2018</strain>
    </source>
</reference>
<dbReference type="Proteomes" id="UP000821865">
    <property type="component" value="Chromosome 3"/>
</dbReference>
<dbReference type="EMBL" id="CM023472">
    <property type="protein sequence ID" value="KAH7958860.1"/>
    <property type="molecule type" value="Genomic_DNA"/>
</dbReference>